<evidence type="ECO:0000256" key="1">
    <source>
        <dbReference type="ARBA" id="ARBA00004651"/>
    </source>
</evidence>
<dbReference type="Pfam" id="PF00672">
    <property type="entry name" value="HAMP"/>
    <property type="match status" value="1"/>
</dbReference>
<evidence type="ECO:0000313" key="10">
    <source>
        <dbReference type="Proteomes" id="UP000252415"/>
    </source>
</evidence>
<organism evidence="9 10">
    <name type="scientific">Paenibacillus prosopidis</name>
    <dbReference type="NCBI Taxonomy" id="630520"/>
    <lineage>
        <taxon>Bacteria</taxon>
        <taxon>Bacillati</taxon>
        <taxon>Bacillota</taxon>
        <taxon>Bacilli</taxon>
        <taxon>Bacillales</taxon>
        <taxon>Paenibacillaceae</taxon>
        <taxon>Paenibacillus</taxon>
    </lineage>
</organism>
<keyword evidence="7" id="KW-0812">Transmembrane</keyword>
<dbReference type="InterPro" id="IPR003660">
    <property type="entry name" value="HAMP_dom"/>
</dbReference>
<keyword evidence="4" id="KW-0808">Transferase</keyword>
<evidence type="ECO:0000259" key="8">
    <source>
        <dbReference type="PROSITE" id="PS50885"/>
    </source>
</evidence>
<dbReference type="InterPro" id="IPR050640">
    <property type="entry name" value="Bact_2-comp_sensor_kinase"/>
</dbReference>
<dbReference type="Proteomes" id="UP000252415">
    <property type="component" value="Unassembled WGS sequence"/>
</dbReference>
<keyword evidence="2" id="KW-1003">Cell membrane</keyword>
<dbReference type="Gene3D" id="6.10.340.10">
    <property type="match status" value="1"/>
</dbReference>
<dbReference type="GO" id="GO:0005886">
    <property type="term" value="C:plasma membrane"/>
    <property type="evidence" value="ECO:0007669"/>
    <property type="project" value="UniProtKB-SubCell"/>
</dbReference>
<dbReference type="EMBL" id="QPJD01000016">
    <property type="protein sequence ID" value="RCW42447.1"/>
    <property type="molecule type" value="Genomic_DNA"/>
</dbReference>
<dbReference type="Pfam" id="PF06580">
    <property type="entry name" value="His_kinase"/>
    <property type="match status" value="1"/>
</dbReference>
<protein>
    <submittedName>
        <fullName evidence="9">Histidine kinase/DNA gyrase B/HSP90-like ATPase</fullName>
    </submittedName>
</protein>
<keyword evidence="3" id="KW-0597">Phosphoprotein</keyword>
<keyword evidence="5 9" id="KW-0418">Kinase</keyword>
<reference evidence="9 10" key="1">
    <citation type="submission" date="2018-07" db="EMBL/GenBank/DDBJ databases">
        <title>Genomic Encyclopedia of Type Strains, Phase III (KMG-III): the genomes of soil and plant-associated and newly described type strains.</title>
        <authorList>
            <person name="Whitman W."/>
        </authorList>
    </citation>
    <scope>NUCLEOTIDE SEQUENCE [LARGE SCALE GENOMIC DNA]</scope>
    <source>
        <strain evidence="9 10">CECT 7506</strain>
    </source>
</reference>
<evidence type="ECO:0000256" key="4">
    <source>
        <dbReference type="ARBA" id="ARBA00022679"/>
    </source>
</evidence>
<evidence type="ECO:0000256" key="3">
    <source>
        <dbReference type="ARBA" id="ARBA00022553"/>
    </source>
</evidence>
<dbReference type="SUPFAM" id="SSF55874">
    <property type="entry name" value="ATPase domain of HSP90 chaperone/DNA topoisomerase II/histidine kinase"/>
    <property type="match status" value="1"/>
</dbReference>
<dbReference type="PANTHER" id="PTHR34220">
    <property type="entry name" value="SENSOR HISTIDINE KINASE YPDA"/>
    <property type="match status" value="1"/>
</dbReference>
<evidence type="ECO:0000256" key="5">
    <source>
        <dbReference type="ARBA" id="ARBA00022777"/>
    </source>
</evidence>
<keyword evidence="7" id="KW-1133">Transmembrane helix</keyword>
<name>A0A368VPE9_9BACL</name>
<keyword evidence="6 7" id="KW-0472">Membrane</keyword>
<evidence type="ECO:0000256" key="7">
    <source>
        <dbReference type="SAM" id="Phobius"/>
    </source>
</evidence>
<dbReference type="InterPro" id="IPR036890">
    <property type="entry name" value="HATPase_C_sf"/>
</dbReference>
<evidence type="ECO:0000313" key="9">
    <source>
        <dbReference type="EMBL" id="RCW42447.1"/>
    </source>
</evidence>
<comment type="subcellular location">
    <subcellularLocation>
        <location evidence="1">Cell membrane</location>
        <topology evidence="1">Multi-pass membrane protein</topology>
    </subcellularLocation>
</comment>
<keyword evidence="10" id="KW-1185">Reference proteome</keyword>
<feature type="domain" description="HAMP" evidence="8">
    <location>
        <begin position="122"/>
        <end position="175"/>
    </location>
</feature>
<dbReference type="InterPro" id="IPR010559">
    <property type="entry name" value="Sig_transdc_His_kin_internal"/>
</dbReference>
<dbReference type="Pfam" id="PF02518">
    <property type="entry name" value="HATPase_c"/>
    <property type="match status" value="1"/>
</dbReference>
<feature type="transmembrane region" description="Helical" evidence="7">
    <location>
        <begin position="100"/>
        <end position="120"/>
    </location>
</feature>
<dbReference type="InterPro" id="IPR003594">
    <property type="entry name" value="HATPase_dom"/>
</dbReference>
<dbReference type="SUPFAM" id="SSF158472">
    <property type="entry name" value="HAMP domain-like"/>
    <property type="match status" value="1"/>
</dbReference>
<sequence length="399" mass="45728">MLEIRISHEMIRKFYEAAGAGNNWSALLFSEEGDLLFSTRRHSTADNRALMELIAGRDTNGYFITRKSIVNQMYIGVLGVRVVVTGQVEDVFQTVRRREMMLIAAIIVLLIVLSVIYYYLASTIAKRILRLARHMRTIRDDNLKVMFNRQDNQDEIGFLTSTYNAMIQRMDELINNVHRAEILNKEAEYKVLQAQIKPHFLYNTLETIRMLAEANNDKEVADISYWFGRLMRYSLSSQKDDTVLRSEIETVMFYLNIHKMRVGDRLDYQFEIGVQADKIQCPRFMLQPLIENCVIHGLSVIRPVQLKLLVEEIDGYIRIVIADNGAGITMHKLQGIQTLLTRGLDAKAIQSDEGGLGLYNVSERIKAFYGGESRLEIESERGKGTTLTLFLLKKAVSVT</sequence>
<proteinExistence type="predicted"/>
<accession>A0A368VPE9</accession>
<dbReference type="SMART" id="SM00304">
    <property type="entry name" value="HAMP"/>
    <property type="match status" value="1"/>
</dbReference>
<dbReference type="Gene3D" id="3.30.565.10">
    <property type="entry name" value="Histidine kinase-like ATPase, C-terminal domain"/>
    <property type="match status" value="1"/>
</dbReference>
<evidence type="ECO:0000256" key="6">
    <source>
        <dbReference type="ARBA" id="ARBA00023136"/>
    </source>
</evidence>
<gene>
    <name evidence="9" type="ORF">DFP97_1169</name>
</gene>
<evidence type="ECO:0000256" key="2">
    <source>
        <dbReference type="ARBA" id="ARBA00022475"/>
    </source>
</evidence>
<dbReference type="PANTHER" id="PTHR34220:SF7">
    <property type="entry name" value="SENSOR HISTIDINE KINASE YPDA"/>
    <property type="match status" value="1"/>
</dbReference>
<comment type="caution">
    <text evidence="9">The sequence shown here is derived from an EMBL/GenBank/DDBJ whole genome shotgun (WGS) entry which is preliminary data.</text>
</comment>
<dbReference type="GO" id="GO:0000155">
    <property type="term" value="F:phosphorelay sensor kinase activity"/>
    <property type="evidence" value="ECO:0007669"/>
    <property type="project" value="InterPro"/>
</dbReference>
<dbReference type="AlphaFoldDB" id="A0A368VPE9"/>
<dbReference type="PROSITE" id="PS50885">
    <property type="entry name" value="HAMP"/>
    <property type="match status" value="1"/>
</dbReference>